<dbReference type="InterPro" id="IPR014782">
    <property type="entry name" value="Peptidase_M1_dom"/>
</dbReference>
<evidence type="ECO:0000256" key="1">
    <source>
        <dbReference type="SAM" id="SignalP"/>
    </source>
</evidence>
<dbReference type="GO" id="GO:0005737">
    <property type="term" value="C:cytoplasm"/>
    <property type="evidence" value="ECO:0007669"/>
    <property type="project" value="TreeGrafter"/>
</dbReference>
<accession>A0A6S6RT43</accession>
<sequence>MNVNKSLLIILLCLGFSASTQDQKQQTALSLRTANYDIDLTLDVDKKQVQAQQYLTFKNPSADTIWTMPFHMYYNAFKNNKSTFALEAKSLISTKSQEDIDQGIWSWIKVTEVIDQEGNNLSDSLSFVAVDDQNKQDHTVLMLHLKEPILPHGTYGVHMKWTSQIPKTAIRTGYNRDFFFMAQWYPKLGVYEPAGTRFATKGQWNCHQYHANTEYFGEFGVYKVNITVPENFVVGASGFLVEEKKAAKTLPSNRPLKTYTYLAEDVIDFTWTANPHFIVLEEKWKDVQIKLLIMPEHVCNKERFLVATKYTLDFFEDYIEKYPYPTLTIVSPPYYGLFSGAMEYPTLFTAPTLCILPPNIRTTETLTMHELTHQYFMQMLSTNEQEEAWMDEGFTAFFEAKMMDKFYPKGVFYWDYMGINIGSEEYRRGRFFNADNIKIAPMSQFGWLFKHQGHREIVYGKASVWLRTLEGMVGEACMKDIIQTYFKRWKFKHPCRFDFIDIVNEIVPQHHGDTFGPNMNWFLDQVIYGTEECDYSVHSIHNKEVAESLGYFDNTTTARVPTANAEKLYEAKVILYRLGELWVPQDVKITFDNGEVLMEKWNGKARSHDFTYTGSRKIIAVEIDPALKIPLDKNLINNSYVLEPESAGITRYFTSFLTWMQGAMITASALI</sequence>
<name>A0A6S6RT43_9BACT</name>
<protein>
    <submittedName>
        <fullName evidence="3">Peptidase M1</fullName>
    </submittedName>
</protein>
<evidence type="ECO:0000259" key="2">
    <source>
        <dbReference type="Pfam" id="PF01433"/>
    </source>
</evidence>
<dbReference type="SUPFAM" id="SSF55486">
    <property type="entry name" value="Metalloproteases ('zincins'), catalytic domain"/>
    <property type="match status" value="1"/>
</dbReference>
<dbReference type="GO" id="GO:0016020">
    <property type="term" value="C:membrane"/>
    <property type="evidence" value="ECO:0007669"/>
    <property type="project" value="TreeGrafter"/>
</dbReference>
<dbReference type="InterPro" id="IPR050344">
    <property type="entry name" value="Peptidase_M1_aminopeptidases"/>
</dbReference>
<dbReference type="GO" id="GO:0043171">
    <property type="term" value="P:peptide catabolic process"/>
    <property type="evidence" value="ECO:0007669"/>
    <property type="project" value="TreeGrafter"/>
</dbReference>
<feature type="signal peptide" evidence="1">
    <location>
        <begin position="1"/>
        <end position="20"/>
    </location>
</feature>
<dbReference type="InterPro" id="IPR027268">
    <property type="entry name" value="Peptidase_M4/M1_CTD_sf"/>
</dbReference>
<dbReference type="PANTHER" id="PTHR11533:SF174">
    <property type="entry name" value="PUROMYCIN-SENSITIVE AMINOPEPTIDASE-RELATED"/>
    <property type="match status" value="1"/>
</dbReference>
<feature type="chain" id="PRO_5027887551" evidence="1">
    <location>
        <begin position="21"/>
        <end position="671"/>
    </location>
</feature>
<evidence type="ECO:0000313" key="3">
    <source>
        <dbReference type="EMBL" id="CAA6799505.1"/>
    </source>
</evidence>
<dbReference type="GO" id="GO:0008270">
    <property type="term" value="F:zinc ion binding"/>
    <property type="evidence" value="ECO:0007669"/>
    <property type="project" value="InterPro"/>
</dbReference>
<dbReference type="AlphaFoldDB" id="A0A6S6RT43"/>
<dbReference type="PANTHER" id="PTHR11533">
    <property type="entry name" value="PROTEASE M1 ZINC METALLOPROTEASE"/>
    <property type="match status" value="1"/>
</dbReference>
<reference evidence="3" key="1">
    <citation type="submission" date="2020-01" db="EMBL/GenBank/DDBJ databases">
        <authorList>
            <person name="Meier V. D."/>
            <person name="Meier V D."/>
        </authorList>
    </citation>
    <scope>NUCLEOTIDE SEQUENCE</scope>
    <source>
        <strain evidence="3">HLG_WM_MAG_10</strain>
    </source>
</reference>
<dbReference type="Pfam" id="PF01433">
    <property type="entry name" value="Peptidase_M1"/>
    <property type="match status" value="1"/>
</dbReference>
<feature type="domain" description="Peptidase M1 membrane alanine aminopeptidase" evidence="2">
    <location>
        <begin position="308"/>
        <end position="506"/>
    </location>
</feature>
<dbReference type="Gene3D" id="1.10.390.10">
    <property type="entry name" value="Neutral Protease Domain 2"/>
    <property type="match status" value="1"/>
</dbReference>
<organism evidence="3">
    <name type="scientific">uncultured Aureispira sp</name>
    <dbReference type="NCBI Taxonomy" id="1331704"/>
    <lineage>
        <taxon>Bacteria</taxon>
        <taxon>Pseudomonadati</taxon>
        <taxon>Bacteroidota</taxon>
        <taxon>Saprospiria</taxon>
        <taxon>Saprospirales</taxon>
        <taxon>Saprospiraceae</taxon>
        <taxon>Aureispira</taxon>
        <taxon>environmental samples</taxon>
    </lineage>
</organism>
<dbReference type="GO" id="GO:0042277">
    <property type="term" value="F:peptide binding"/>
    <property type="evidence" value="ECO:0007669"/>
    <property type="project" value="TreeGrafter"/>
</dbReference>
<gene>
    <name evidence="3" type="ORF">HELGO_WM29496</name>
</gene>
<proteinExistence type="predicted"/>
<keyword evidence="1" id="KW-0732">Signal</keyword>
<dbReference type="GO" id="GO:0005615">
    <property type="term" value="C:extracellular space"/>
    <property type="evidence" value="ECO:0007669"/>
    <property type="project" value="TreeGrafter"/>
</dbReference>
<dbReference type="GO" id="GO:0070006">
    <property type="term" value="F:metalloaminopeptidase activity"/>
    <property type="evidence" value="ECO:0007669"/>
    <property type="project" value="TreeGrafter"/>
</dbReference>
<dbReference type="EMBL" id="CACVAQ010000035">
    <property type="protein sequence ID" value="CAA6799505.1"/>
    <property type="molecule type" value="Genomic_DNA"/>
</dbReference>
<dbReference type="CDD" id="cd09604">
    <property type="entry name" value="M1_APN_like"/>
    <property type="match status" value="1"/>
</dbReference>